<feature type="region of interest" description="Disordered" evidence="1">
    <location>
        <begin position="26"/>
        <end position="50"/>
    </location>
</feature>
<protein>
    <submittedName>
        <fullName evidence="2">Uncharacterized protein</fullName>
    </submittedName>
</protein>
<evidence type="ECO:0000313" key="2">
    <source>
        <dbReference type="EMBL" id="GAC99247.1"/>
    </source>
</evidence>
<dbReference type="HOGENOM" id="CLU_2498834_0_0_1"/>
<dbReference type="AlphaFoldDB" id="R9PDC0"/>
<accession>R9PDC0</accession>
<gene>
    <name evidence="2" type="ORF">PHSY_006847</name>
</gene>
<organism evidence="2 3">
    <name type="scientific">Pseudozyma hubeiensis (strain SY62)</name>
    <name type="common">Yeast</name>
    <dbReference type="NCBI Taxonomy" id="1305764"/>
    <lineage>
        <taxon>Eukaryota</taxon>
        <taxon>Fungi</taxon>
        <taxon>Dikarya</taxon>
        <taxon>Basidiomycota</taxon>
        <taxon>Ustilaginomycotina</taxon>
        <taxon>Ustilaginomycetes</taxon>
        <taxon>Ustilaginales</taxon>
        <taxon>Ustilaginaceae</taxon>
        <taxon>Pseudozyma</taxon>
    </lineage>
</organism>
<evidence type="ECO:0000256" key="1">
    <source>
        <dbReference type="SAM" id="MobiDB-lite"/>
    </source>
</evidence>
<dbReference type="RefSeq" id="XP_012192834.1">
    <property type="nucleotide sequence ID" value="XM_012337444.1"/>
</dbReference>
<evidence type="ECO:0000313" key="3">
    <source>
        <dbReference type="Proteomes" id="UP000014071"/>
    </source>
</evidence>
<reference evidence="3" key="1">
    <citation type="journal article" date="2013" name="Genome Announc.">
        <title>Draft genome sequence of the basidiomycetous yeast-like fungus Pseudozyma hubeiensis SY62, which produces an abundant amount of the biosurfactant mannosylerythritol lipids.</title>
        <authorList>
            <person name="Konishi M."/>
            <person name="Hatada Y."/>
            <person name="Horiuchi J."/>
        </authorList>
    </citation>
    <scope>NUCLEOTIDE SEQUENCE [LARGE SCALE GENOMIC DNA]</scope>
    <source>
        <strain evidence="3">SY62</strain>
    </source>
</reference>
<proteinExistence type="predicted"/>
<keyword evidence="3" id="KW-1185">Reference proteome</keyword>
<dbReference type="Proteomes" id="UP000014071">
    <property type="component" value="Unassembled WGS sequence"/>
</dbReference>
<dbReference type="EMBL" id="DF238829">
    <property type="protein sequence ID" value="GAC99247.1"/>
    <property type="molecule type" value="Genomic_DNA"/>
</dbReference>
<sequence>MMPRVVCRVRIVRMCKNLELARRRAECARNETKRKGARPSPTGAVPMCGTMQSSVEDIRRVESLERLQLYALVTKRQTWRKGGEAS</sequence>
<dbReference type="GeneID" id="24112113"/>
<name>R9PDC0_PSEHS</name>